<keyword evidence="1" id="KW-0808">Transferase</keyword>
<dbReference type="GO" id="GO:0016779">
    <property type="term" value="F:nucleotidyltransferase activity"/>
    <property type="evidence" value="ECO:0007669"/>
    <property type="project" value="UniProtKB-KW"/>
</dbReference>
<keyword evidence="1" id="KW-0548">Nucleotidyltransferase</keyword>
<dbReference type="AlphaFoldDB" id="A0A9D2JA00"/>
<dbReference type="GO" id="GO:0043752">
    <property type="term" value="F:adenosylcobinamide kinase activity"/>
    <property type="evidence" value="ECO:0007669"/>
    <property type="project" value="InterPro"/>
</dbReference>
<dbReference type="Pfam" id="PF02283">
    <property type="entry name" value="CobU"/>
    <property type="match status" value="1"/>
</dbReference>
<organism evidence="1 2">
    <name type="scientific">Candidatus Gemmiger excrementigallinarum</name>
    <dbReference type="NCBI Taxonomy" id="2838609"/>
    <lineage>
        <taxon>Bacteria</taxon>
        <taxon>Bacillati</taxon>
        <taxon>Bacillota</taxon>
        <taxon>Clostridia</taxon>
        <taxon>Eubacteriales</taxon>
        <taxon>Gemmiger</taxon>
    </lineage>
</organism>
<evidence type="ECO:0000313" key="2">
    <source>
        <dbReference type="Proteomes" id="UP000824048"/>
    </source>
</evidence>
<protein>
    <submittedName>
        <fullName evidence="1">Bifunctional adenosylcobinamide kinase/adenosylcobinamide-phosphate guanylyltransferase</fullName>
    </submittedName>
</protein>
<dbReference type="InterPro" id="IPR027417">
    <property type="entry name" value="P-loop_NTPase"/>
</dbReference>
<dbReference type="SUPFAM" id="SSF52540">
    <property type="entry name" value="P-loop containing nucleoside triphosphate hydrolases"/>
    <property type="match status" value="1"/>
</dbReference>
<proteinExistence type="predicted"/>
<keyword evidence="1" id="KW-0418">Kinase</keyword>
<dbReference type="Gene3D" id="3.40.50.300">
    <property type="entry name" value="P-loop containing nucleotide triphosphate hydrolases"/>
    <property type="match status" value="1"/>
</dbReference>
<comment type="caution">
    <text evidence="1">The sequence shown here is derived from an EMBL/GenBank/DDBJ whole genome shotgun (WGS) entry which is preliminary data.</text>
</comment>
<evidence type="ECO:0000313" key="1">
    <source>
        <dbReference type="EMBL" id="HIZ41094.1"/>
    </source>
</evidence>
<dbReference type="InterPro" id="IPR003203">
    <property type="entry name" value="CobU/CobP"/>
</dbReference>
<dbReference type="GO" id="GO:0000166">
    <property type="term" value="F:nucleotide binding"/>
    <property type="evidence" value="ECO:0007669"/>
    <property type="project" value="InterPro"/>
</dbReference>
<dbReference type="Proteomes" id="UP000824048">
    <property type="component" value="Unassembled WGS sequence"/>
</dbReference>
<reference evidence="1" key="2">
    <citation type="submission" date="2021-04" db="EMBL/GenBank/DDBJ databases">
        <authorList>
            <person name="Gilroy R."/>
        </authorList>
    </citation>
    <scope>NUCLEOTIDE SEQUENCE</scope>
    <source>
        <strain evidence="1">ChiSxjej1B13-11774</strain>
    </source>
</reference>
<dbReference type="GO" id="GO:0009236">
    <property type="term" value="P:cobalamin biosynthetic process"/>
    <property type="evidence" value="ECO:0007669"/>
    <property type="project" value="InterPro"/>
</dbReference>
<gene>
    <name evidence="1" type="ORF">H9811_00875</name>
</gene>
<accession>A0A9D2JA00</accession>
<reference evidence="1" key="1">
    <citation type="journal article" date="2021" name="PeerJ">
        <title>Extensive microbial diversity within the chicken gut microbiome revealed by metagenomics and culture.</title>
        <authorList>
            <person name="Gilroy R."/>
            <person name="Ravi A."/>
            <person name="Getino M."/>
            <person name="Pursley I."/>
            <person name="Horton D.L."/>
            <person name="Alikhan N.F."/>
            <person name="Baker D."/>
            <person name="Gharbi K."/>
            <person name="Hall N."/>
            <person name="Watson M."/>
            <person name="Adriaenssens E.M."/>
            <person name="Foster-Nyarko E."/>
            <person name="Jarju S."/>
            <person name="Secka A."/>
            <person name="Antonio M."/>
            <person name="Oren A."/>
            <person name="Chaudhuri R.R."/>
            <person name="La Ragione R."/>
            <person name="Hildebrand F."/>
            <person name="Pallen M.J."/>
        </authorList>
    </citation>
    <scope>NUCLEOTIDE SEQUENCE</scope>
    <source>
        <strain evidence="1">ChiSxjej1B13-11774</strain>
    </source>
</reference>
<sequence>MIFIFGPLYAGKRAFACKLLHCQEAELSRYAVWNVQERAAQAQDLEKLADELAGHQVVIATEIGGGIVPADAGQRAAREAAGRLNELLAQRADTVVRIFYGLPLVLKGSLSL</sequence>
<name>A0A9D2JA00_9FIRM</name>
<dbReference type="EMBL" id="DXBP01000003">
    <property type="protein sequence ID" value="HIZ41094.1"/>
    <property type="molecule type" value="Genomic_DNA"/>
</dbReference>